<dbReference type="STRING" id="479435.Kfla_4156"/>
<dbReference type="EMBL" id="CP001736">
    <property type="protein sequence ID" value="ADB33203.1"/>
    <property type="molecule type" value="Genomic_DNA"/>
</dbReference>
<proteinExistence type="predicted"/>
<dbReference type="HOGENOM" id="CLU_051161_0_0_11"/>
<name>D2PSR5_KRIFD</name>
<accession>D2PSR5</accession>
<reference evidence="2" key="1">
    <citation type="submission" date="2009-09" db="EMBL/GenBank/DDBJ databases">
        <title>The complete genome of Kribbella flavida DSM 17836.</title>
        <authorList>
            <consortium name="US DOE Joint Genome Institute (JGI-PGF)"/>
            <person name="Lucas S."/>
            <person name="Copeland A."/>
            <person name="Lapidus A."/>
            <person name="Glavina del Rio T."/>
            <person name="Dalin E."/>
            <person name="Tice H."/>
            <person name="Bruce D."/>
            <person name="Goodwin L."/>
            <person name="Pitluck S."/>
            <person name="Kyrpides N."/>
            <person name="Mavromatis K."/>
            <person name="Ivanova N."/>
            <person name="Saunders E."/>
            <person name="Brettin T."/>
            <person name="Detter J.C."/>
            <person name="Han C."/>
            <person name="Larimer F."/>
            <person name="Land M."/>
            <person name="Hauser L."/>
            <person name="Markowitz V."/>
            <person name="Cheng J.-F."/>
            <person name="Hugenholtz P."/>
            <person name="Woyke T."/>
            <person name="Wu D."/>
            <person name="Pukall R."/>
            <person name="Klenk H.-P."/>
            <person name="Eisen J.A."/>
        </authorList>
    </citation>
    <scope>NUCLEOTIDE SEQUENCE [LARGE SCALE GENOMIC DNA]</scope>
    <source>
        <strain evidence="2">DSM 17836 / JCM 10339 / NBRC 14399</strain>
    </source>
</reference>
<evidence type="ECO:0000313" key="2">
    <source>
        <dbReference type="Proteomes" id="UP000007967"/>
    </source>
</evidence>
<reference evidence="1 2" key="2">
    <citation type="journal article" date="2010" name="Stand. Genomic Sci.">
        <title>Complete genome sequence of Kribbella flavida type strain (IFO 14399).</title>
        <authorList>
            <person name="Pukall R."/>
            <person name="Lapidus A."/>
            <person name="Glavina Del Rio T."/>
            <person name="Copeland A."/>
            <person name="Tice H."/>
            <person name="Cheng J.-F."/>
            <person name="Lucas S."/>
            <person name="Chen F."/>
            <person name="Nolan M."/>
            <person name="LaButti K."/>
            <person name="Pati A."/>
            <person name="Ivanova N."/>
            <person name="Mavrommatis K."/>
            <person name="Mikhailova N."/>
            <person name="Pitluck S."/>
            <person name="Bruce D."/>
            <person name="Goodwin L."/>
            <person name="Land M."/>
            <person name="Hauser L."/>
            <person name="Chang Y.-J."/>
            <person name="Jeffries C.D."/>
            <person name="Chen A."/>
            <person name="Palaniappan K."/>
            <person name="Chain P."/>
            <person name="Rohde M."/>
            <person name="Goeker M."/>
            <person name="Bristow J."/>
            <person name="Eisen J.A."/>
            <person name="Markowitz V."/>
            <person name="Hugenholtz P."/>
            <person name="Kyrpides N.C."/>
            <person name="Klenk H.-P."/>
            <person name="Brettin T."/>
        </authorList>
    </citation>
    <scope>NUCLEOTIDE SEQUENCE [LARGE SCALE GENOMIC DNA]</scope>
    <source>
        <strain evidence="2">DSM 17836 / JCM 10339 / NBRC 14399</strain>
    </source>
</reference>
<sequence>MSTADWADFTALPWETTPIRRPGGSPPLDPGAAYAVVRAAVEPSRHGVLFFTVPEVRFHRPQGRVGGPGGLLPGPEDGTLTEYLRRVADEPVLLTVREPLVIDFPLWSTVRRLVEPLWKRVGVPVVAVQSELVVSDRLGHKVRTDGYHSLLWVLQGRLKVELAGGESLDGQAGDLLSWPAQAAEMTGDECLWLRLLVPVDSVLASRSVSDLLLPRLQHQRGVEETPYLPRRGKGEPGLPMAPLAETAERLTRLSTHAEVERSLRVQWTKRVSAAALEPAPAPSRSEVLIGDRLVAAAPVIRMPDGEGWLWAANGHAFTVGGQGGDDLLDRLRAGPVEVRNDHYLPLLRRLYSLRAVEVVGR</sequence>
<gene>
    <name evidence="1" type="ordered locus">Kfla_4156</name>
</gene>
<dbReference type="RefSeq" id="WP_012921757.1">
    <property type="nucleotide sequence ID" value="NC_013729.1"/>
</dbReference>
<organism evidence="1 2">
    <name type="scientific">Kribbella flavida (strain DSM 17836 / JCM 10339 / NBRC 14399)</name>
    <dbReference type="NCBI Taxonomy" id="479435"/>
    <lineage>
        <taxon>Bacteria</taxon>
        <taxon>Bacillati</taxon>
        <taxon>Actinomycetota</taxon>
        <taxon>Actinomycetes</taxon>
        <taxon>Propionibacteriales</taxon>
        <taxon>Kribbellaceae</taxon>
        <taxon>Kribbella</taxon>
    </lineage>
</organism>
<keyword evidence="2" id="KW-1185">Reference proteome</keyword>
<dbReference type="OrthoDB" id="3864070at2"/>
<dbReference type="eggNOG" id="COG1917">
    <property type="taxonomic scope" value="Bacteria"/>
</dbReference>
<protein>
    <submittedName>
        <fullName evidence="1">Uncharacterized protein</fullName>
    </submittedName>
</protein>
<dbReference type="KEGG" id="kfl:Kfla_4156"/>
<dbReference type="AlphaFoldDB" id="D2PSR5"/>
<dbReference type="Proteomes" id="UP000007967">
    <property type="component" value="Chromosome"/>
</dbReference>
<evidence type="ECO:0000313" key="1">
    <source>
        <dbReference type="EMBL" id="ADB33203.1"/>
    </source>
</evidence>